<organism evidence="1 2">
    <name type="scientific">Brucella grignonensis</name>
    <dbReference type="NCBI Taxonomy" id="94627"/>
    <lineage>
        <taxon>Bacteria</taxon>
        <taxon>Pseudomonadati</taxon>
        <taxon>Pseudomonadota</taxon>
        <taxon>Alphaproteobacteria</taxon>
        <taxon>Hyphomicrobiales</taxon>
        <taxon>Brucellaceae</taxon>
        <taxon>Brucella/Ochrobactrum group</taxon>
        <taxon>Brucella</taxon>
    </lineage>
</organism>
<comment type="caution">
    <text evidence="1">The sequence shown here is derived from an EMBL/GenBank/DDBJ whole genome shotgun (WGS) entry which is preliminary data.</text>
</comment>
<evidence type="ECO:0000313" key="1">
    <source>
        <dbReference type="EMBL" id="OYR17417.1"/>
    </source>
</evidence>
<keyword evidence="2" id="KW-1185">Reference proteome</keyword>
<sequence length="281" mass="31458">MFDAPCVPVYVRVAGDKQQVAIDAGLPDRNIISIKSKGWNVAVETAYRFVRGAGFGQLSAPARGGKLEVLQMFLGLDDQNYRLLAAFLINALKPTGPYFILLVEGEQGSGKSFFCEIIKRIIDPNQAMRLRLPDKPQDLMIQAKEYRLLNFDNASGMSAEMSDSLCSLATGGGLAVRRLYSDGDLYVMSYSRPFVINGIGGYANRPILWNEPFQSSCRQCQRADAKQKRSSWQNLNKCCQEFLVRFTKPSLTRFVLLMIPNRPVICVWRMLPGGSKRRKVA</sequence>
<dbReference type="EMBL" id="NNRL01000147">
    <property type="protein sequence ID" value="OYR17417.1"/>
    <property type="molecule type" value="Genomic_DNA"/>
</dbReference>
<protein>
    <submittedName>
        <fullName evidence="1">Uncharacterized protein</fullName>
    </submittedName>
</protein>
<proteinExistence type="predicted"/>
<dbReference type="InterPro" id="IPR027417">
    <property type="entry name" value="P-loop_NTPase"/>
</dbReference>
<gene>
    <name evidence="1" type="ORF">CEV33_3874</name>
</gene>
<reference evidence="1 2" key="1">
    <citation type="submission" date="2017-07" db="EMBL/GenBank/DDBJ databases">
        <title>Phylogenetic study on the rhizospheric bacterium Ochrobactrum sp. A44.</title>
        <authorList>
            <person name="Krzyzanowska D.M."/>
            <person name="Ossowicki A."/>
            <person name="Rajewska M."/>
            <person name="Maciag T."/>
            <person name="Kaczynski Z."/>
            <person name="Czerwicka M."/>
            <person name="Jafra S."/>
        </authorList>
    </citation>
    <scope>NUCLEOTIDE SEQUENCE [LARGE SCALE GENOMIC DNA]</scope>
    <source>
        <strain evidence="1 2">OgA9a</strain>
    </source>
</reference>
<dbReference type="RefSeq" id="WP_094538920.1">
    <property type="nucleotide sequence ID" value="NZ_JBHEER010000012.1"/>
</dbReference>
<dbReference type="SUPFAM" id="SSF52540">
    <property type="entry name" value="P-loop containing nucleoside triphosphate hydrolases"/>
    <property type="match status" value="1"/>
</dbReference>
<dbReference type="Proteomes" id="UP000216478">
    <property type="component" value="Unassembled WGS sequence"/>
</dbReference>
<dbReference type="AlphaFoldDB" id="A0A256FRE4"/>
<name>A0A256FRE4_9HYPH</name>
<accession>A0A256FRE4</accession>
<evidence type="ECO:0000313" key="2">
    <source>
        <dbReference type="Proteomes" id="UP000216478"/>
    </source>
</evidence>